<name>A0A8S5QXE6_9CAUD</name>
<dbReference type="EMBL" id="BK015763">
    <property type="protein sequence ID" value="DAE23951.1"/>
    <property type="molecule type" value="Genomic_DNA"/>
</dbReference>
<protein>
    <submittedName>
        <fullName evidence="1">Uncharacterized protein</fullName>
    </submittedName>
</protein>
<reference evidence="1" key="1">
    <citation type="journal article" date="2021" name="Proc. Natl. Acad. Sci. U.S.A.">
        <title>A Catalog of Tens of Thousands of Viruses from Human Metagenomes Reveals Hidden Associations with Chronic Diseases.</title>
        <authorList>
            <person name="Tisza M.J."/>
            <person name="Buck C.B."/>
        </authorList>
    </citation>
    <scope>NUCLEOTIDE SEQUENCE</scope>
    <source>
        <strain evidence="1">CttWj13</strain>
    </source>
</reference>
<proteinExistence type="predicted"/>
<sequence length="185" mass="20399">MANEKIVQIPLANVARVELVTEENTPKTYVVDTANEMKLEAFVSEGEEKELRKLNRLLAQLKTEDLTKGYDLTMKDMVMSPPVFALVDGGVSTTGAEGKFEGYTGPKMGEVVNRTPFTVNIYTEEKDGDGETTGYLKFTCEHCKGAPADIEIKDGDFFAPEYKLKSRPKIGESPIAITPLDELPT</sequence>
<evidence type="ECO:0000313" key="1">
    <source>
        <dbReference type="EMBL" id="DAE23951.1"/>
    </source>
</evidence>
<accession>A0A8S5QXE6</accession>
<organism evidence="1">
    <name type="scientific">Siphoviridae sp. cttWj13</name>
    <dbReference type="NCBI Taxonomy" id="2826494"/>
    <lineage>
        <taxon>Viruses</taxon>
        <taxon>Duplodnaviria</taxon>
        <taxon>Heunggongvirae</taxon>
        <taxon>Uroviricota</taxon>
        <taxon>Caudoviricetes</taxon>
    </lineage>
</organism>